<comment type="subunit">
    <text evidence="4">Homotrimer.</text>
</comment>
<evidence type="ECO:0000313" key="13">
    <source>
        <dbReference type="EMBL" id="ACD95466.1"/>
    </source>
</evidence>
<comment type="function">
    <text evidence="2">Catalyzes the dismutation of two molecules of 6,7-dimethyl-8-ribityllumazine, resulting in the formation of riboflavin and 5-amino-6-(D-ribitylamino)uracil.</text>
</comment>
<dbReference type="InterPro" id="IPR023366">
    <property type="entry name" value="ATP_synth_asu-like_sf"/>
</dbReference>
<dbReference type="Proteomes" id="UP000002420">
    <property type="component" value="Chromosome"/>
</dbReference>
<dbReference type="RefSeq" id="WP_012469806.1">
    <property type="nucleotide sequence ID" value="NC_010814.1"/>
</dbReference>
<accession>B3EB72</accession>
<dbReference type="AlphaFoldDB" id="B3EB72"/>
<name>B3EB72_TRIL1</name>
<evidence type="ECO:0000256" key="11">
    <source>
        <dbReference type="PROSITE-ProRule" id="PRU00524"/>
    </source>
</evidence>
<protein>
    <recommendedName>
        <fullName evidence="6 10">Riboflavin synthase</fullName>
        <ecNumber evidence="5 10">2.5.1.9</ecNumber>
    </recommendedName>
</protein>
<dbReference type="eggNOG" id="COG0307">
    <property type="taxonomic scope" value="Bacteria"/>
</dbReference>
<dbReference type="Pfam" id="PF00677">
    <property type="entry name" value="Lum_binding"/>
    <property type="match status" value="2"/>
</dbReference>
<keyword evidence="8" id="KW-0808">Transferase</keyword>
<dbReference type="PANTHER" id="PTHR21098:SF12">
    <property type="entry name" value="RIBOFLAVIN SYNTHASE"/>
    <property type="match status" value="1"/>
</dbReference>
<reference evidence="13 14" key="1">
    <citation type="submission" date="2008-05" db="EMBL/GenBank/DDBJ databases">
        <title>Complete sequence of chromosome of Geobacter lovleyi SZ.</title>
        <authorList>
            <consortium name="US DOE Joint Genome Institute"/>
            <person name="Lucas S."/>
            <person name="Copeland A."/>
            <person name="Lapidus A."/>
            <person name="Glavina del Rio T."/>
            <person name="Dalin E."/>
            <person name="Tice H."/>
            <person name="Bruce D."/>
            <person name="Goodwin L."/>
            <person name="Pitluck S."/>
            <person name="Chertkov O."/>
            <person name="Meincke L."/>
            <person name="Brettin T."/>
            <person name="Detter J.C."/>
            <person name="Han C."/>
            <person name="Tapia R."/>
            <person name="Kuske C.R."/>
            <person name="Schmutz J."/>
            <person name="Larimer F."/>
            <person name="Land M."/>
            <person name="Hauser L."/>
            <person name="Kyrpides N."/>
            <person name="Mikhailova N."/>
            <person name="Sung Y."/>
            <person name="Fletcher K.E."/>
            <person name="Ritalahti K.M."/>
            <person name="Loeffler F.E."/>
            <person name="Richardson P."/>
        </authorList>
    </citation>
    <scope>NUCLEOTIDE SEQUENCE [LARGE SCALE GENOMIC DNA]</scope>
    <source>
        <strain evidence="14">ATCC BAA-1151 / DSM 17278 / SZ</strain>
    </source>
</reference>
<feature type="repeat" description="Lumazine-binding" evidence="11">
    <location>
        <begin position="1"/>
        <end position="96"/>
    </location>
</feature>
<dbReference type="CDD" id="cd00402">
    <property type="entry name" value="Riboflavin_synthase_like"/>
    <property type="match status" value="1"/>
</dbReference>
<evidence type="ECO:0000256" key="7">
    <source>
        <dbReference type="ARBA" id="ARBA00022619"/>
    </source>
</evidence>
<dbReference type="Gene3D" id="2.40.30.20">
    <property type="match status" value="2"/>
</dbReference>
<dbReference type="EMBL" id="CP001089">
    <property type="protein sequence ID" value="ACD95466.1"/>
    <property type="molecule type" value="Genomic_DNA"/>
</dbReference>
<comment type="catalytic activity">
    <reaction evidence="1">
        <text>2 6,7-dimethyl-8-(1-D-ribityl)lumazine + H(+) = 5-amino-6-(D-ribitylamino)uracil + riboflavin</text>
        <dbReference type="Rhea" id="RHEA:20772"/>
        <dbReference type="ChEBI" id="CHEBI:15378"/>
        <dbReference type="ChEBI" id="CHEBI:15934"/>
        <dbReference type="ChEBI" id="CHEBI:57986"/>
        <dbReference type="ChEBI" id="CHEBI:58201"/>
        <dbReference type="EC" id="2.5.1.9"/>
    </reaction>
</comment>
<dbReference type="GO" id="GO:0004746">
    <property type="term" value="F:riboflavin synthase activity"/>
    <property type="evidence" value="ECO:0007669"/>
    <property type="project" value="UniProtKB-UniRule"/>
</dbReference>
<dbReference type="PIRSF" id="PIRSF000498">
    <property type="entry name" value="Riboflavin_syn_A"/>
    <property type="match status" value="1"/>
</dbReference>
<evidence type="ECO:0000256" key="2">
    <source>
        <dbReference type="ARBA" id="ARBA00002803"/>
    </source>
</evidence>
<dbReference type="FunFam" id="2.40.30.20:FF:000003">
    <property type="entry name" value="Riboflavin synthase, alpha subunit"/>
    <property type="match status" value="1"/>
</dbReference>
<evidence type="ECO:0000256" key="4">
    <source>
        <dbReference type="ARBA" id="ARBA00011233"/>
    </source>
</evidence>
<organism evidence="13 14">
    <name type="scientific">Trichlorobacter lovleyi (strain ATCC BAA-1151 / DSM 17278 / SZ)</name>
    <name type="common">Geobacter lovleyi</name>
    <dbReference type="NCBI Taxonomy" id="398767"/>
    <lineage>
        <taxon>Bacteria</taxon>
        <taxon>Pseudomonadati</taxon>
        <taxon>Thermodesulfobacteriota</taxon>
        <taxon>Desulfuromonadia</taxon>
        <taxon>Geobacterales</taxon>
        <taxon>Geobacteraceae</taxon>
        <taxon>Trichlorobacter</taxon>
    </lineage>
</organism>
<dbReference type="SUPFAM" id="SSF63380">
    <property type="entry name" value="Riboflavin synthase domain-like"/>
    <property type="match status" value="2"/>
</dbReference>
<dbReference type="InterPro" id="IPR026017">
    <property type="entry name" value="Lumazine-bd_dom"/>
</dbReference>
<dbReference type="InterPro" id="IPR001783">
    <property type="entry name" value="Lumazine-bd"/>
</dbReference>
<keyword evidence="9" id="KW-0677">Repeat</keyword>
<proteinExistence type="predicted"/>
<dbReference type="FunFam" id="2.40.30.20:FF:000004">
    <property type="entry name" value="Riboflavin synthase, alpha subunit"/>
    <property type="match status" value="1"/>
</dbReference>
<evidence type="ECO:0000256" key="3">
    <source>
        <dbReference type="ARBA" id="ARBA00004887"/>
    </source>
</evidence>
<dbReference type="HOGENOM" id="CLU_034388_2_0_7"/>
<feature type="domain" description="Lumazine-binding" evidence="12">
    <location>
        <begin position="97"/>
        <end position="193"/>
    </location>
</feature>
<comment type="pathway">
    <text evidence="3">Cofactor biosynthesis; riboflavin biosynthesis; riboflavin from 2-hydroxy-3-oxobutyl phosphate and 5-amino-6-(D-ribitylamino)uracil: step 2/2.</text>
</comment>
<evidence type="ECO:0000259" key="12">
    <source>
        <dbReference type="PROSITE" id="PS51177"/>
    </source>
</evidence>
<evidence type="ECO:0000256" key="1">
    <source>
        <dbReference type="ARBA" id="ARBA00000968"/>
    </source>
</evidence>
<gene>
    <name evidence="13" type="ordered locus">Glov_1750</name>
</gene>
<evidence type="ECO:0000256" key="10">
    <source>
        <dbReference type="NCBIfam" id="TIGR00187"/>
    </source>
</evidence>
<sequence length="213" mass="22397">MFTGLIECTGRVVALRRGGERAVLEVSAPLPVSEVCIGDSIAVNGACLTVVAMQGDRFSFDVSPETVTRTTFATLQPGSPVNLERALRLGGRLDGHLVTGHIDCVGRLESRTNQGNAVVLEFSLPREQARMLVEKGSVAIDGISLTVNGVTDSGFSVSIIPHTLEKTTLAAVGPGKQVNIETDVIGKYVARLVGPHAGTGGLTMEKLMQNGFI</sequence>
<dbReference type="OrthoDB" id="9788537at2"/>
<evidence type="ECO:0000256" key="5">
    <source>
        <dbReference type="ARBA" id="ARBA00012827"/>
    </source>
</evidence>
<keyword evidence="14" id="KW-1185">Reference proteome</keyword>
<dbReference type="NCBIfam" id="TIGR00187">
    <property type="entry name" value="ribE"/>
    <property type="match status" value="1"/>
</dbReference>
<dbReference type="InterPro" id="IPR017938">
    <property type="entry name" value="Riboflavin_synthase-like_b-brl"/>
</dbReference>
<dbReference type="EC" id="2.5.1.9" evidence="5 10"/>
<dbReference type="KEGG" id="glo:Glov_1750"/>
<dbReference type="PANTHER" id="PTHR21098">
    <property type="entry name" value="RIBOFLAVIN SYNTHASE ALPHA CHAIN"/>
    <property type="match status" value="1"/>
</dbReference>
<dbReference type="GO" id="GO:0009231">
    <property type="term" value="P:riboflavin biosynthetic process"/>
    <property type="evidence" value="ECO:0007669"/>
    <property type="project" value="UniProtKB-KW"/>
</dbReference>
<feature type="domain" description="Lumazine-binding" evidence="12">
    <location>
        <begin position="1"/>
        <end position="96"/>
    </location>
</feature>
<evidence type="ECO:0000256" key="9">
    <source>
        <dbReference type="ARBA" id="ARBA00022737"/>
    </source>
</evidence>
<dbReference type="NCBIfam" id="NF009566">
    <property type="entry name" value="PRK13020.1"/>
    <property type="match status" value="1"/>
</dbReference>
<evidence type="ECO:0000256" key="6">
    <source>
        <dbReference type="ARBA" id="ARBA00013950"/>
    </source>
</evidence>
<dbReference type="NCBIfam" id="NF006767">
    <property type="entry name" value="PRK09289.1"/>
    <property type="match status" value="1"/>
</dbReference>
<dbReference type="PROSITE" id="PS51177">
    <property type="entry name" value="LUMAZINE_BIND"/>
    <property type="match status" value="2"/>
</dbReference>
<dbReference type="STRING" id="398767.Glov_1750"/>
<feature type="repeat" description="Lumazine-binding" evidence="11">
    <location>
        <begin position="97"/>
        <end position="193"/>
    </location>
</feature>
<evidence type="ECO:0000256" key="8">
    <source>
        <dbReference type="ARBA" id="ARBA00022679"/>
    </source>
</evidence>
<keyword evidence="7" id="KW-0686">Riboflavin biosynthesis</keyword>
<evidence type="ECO:0000313" key="14">
    <source>
        <dbReference type="Proteomes" id="UP000002420"/>
    </source>
</evidence>